<evidence type="ECO:0000256" key="2">
    <source>
        <dbReference type="SAM" id="Phobius"/>
    </source>
</evidence>
<comment type="caution">
    <text evidence="3">The sequence shown here is derived from an EMBL/GenBank/DDBJ whole genome shotgun (WGS) entry which is preliminary data.</text>
</comment>
<dbReference type="AlphaFoldDB" id="L9Y091"/>
<gene>
    <name evidence="3" type="ORF">C489_10229</name>
</gene>
<protein>
    <submittedName>
        <fullName evidence="3">Uncharacterized protein</fullName>
    </submittedName>
</protein>
<organism evidence="3 4">
    <name type="scientific">Natrinema versiforme JCM 10478</name>
    <dbReference type="NCBI Taxonomy" id="1227496"/>
    <lineage>
        <taxon>Archaea</taxon>
        <taxon>Methanobacteriati</taxon>
        <taxon>Methanobacteriota</taxon>
        <taxon>Stenosarchaea group</taxon>
        <taxon>Halobacteria</taxon>
        <taxon>Halobacteriales</taxon>
        <taxon>Natrialbaceae</taxon>
        <taxon>Natrinema</taxon>
    </lineage>
</organism>
<keyword evidence="2" id="KW-1133">Transmembrane helix</keyword>
<feature type="compositionally biased region" description="Gly residues" evidence="1">
    <location>
        <begin position="110"/>
        <end position="120"/>
    </location>
</feature>
<evidence type="ECO:0000313" key="3">
    <source>
        <dbReference type="EMBL" id="ELY67460.1"/>
    </source>
</evidence>
<name>L9Y091_9EURY</name>
<evidence type="ECO:0000256" key="1">
    <source>
        <dbReference type="SAM" id="MobiDB-lite"/>
    </source>
</evidence>
<feature type="region of interest" description="Disordered" evidence="1">
    <location>
        <begin position="75"/>
        <end position="120"/>
    </location>
</feature>
<accession>L9Y091</accession>
<dbReference type="OrthoDB" id="168411at2157"/>
<dbReference type="RefSeq" id="WP_006431126.1">
    <property type="nucleotide sequence ID" value="NZ_AOID01000029.1"/>
</dbReference>
<dbReference type="Proteomes" id="UP000011632">
    <property type="component" value="Unassembled WGS sequence"/>
</dbReference>
<evidence type="ECO:0000313" key="4">
    <source>
        <dbReference type="Proteomes" id="UP000011632"/>
    </source>
</evidence>
<keyword evidence="2" id="KW-0812">Transmembrane</keyword>
<keyword evidence="4" id="KW-1185">Reference proteome</keyword>
<dbReference type="EMBL" id="AOID01000029">
    <property type="protein sequence ID" value="ELY67460.1"/>
    <property type="molecule type" value="Genomic_DNA"/>
</dbReference>
<proteinExistence type="predicted"/>
<feature type="transmembrane region" description="Helical" evidence="2">
    <location>
        <begin position="19"/>
        <end position="38"/>
    </location>
</feature>
<keyword evidence="2" id="KW-0472">Membrane</keyword>
<reference evidence="3 4" key="1">
    <citation type="journal article" date="2014" name="PLoS Genet.">
        <title>Phylogenetically driven sequencing of extremely halophilic archaea reveals strategies for static and dynamic osmo-response.</title>
        <authorList>
            <person name="Becker E.A."/>
            <person name="Seitzer P.M."/>
            <person name="Tritt A."/>
            <person name="Larsen D."/>
            <person name="Krusor M."/>
            <person name="Yao A.I."/>
            <person name="Wu D."/>
            <person name="Madern D."/>
            <person name="Eisen J.A."/>
            <person name="Darling A.E."/>
            <person name="Facciotti M.T."/>
        </authorList>
    </citation>
    <scope>NUCLEOTIDE SEQUENCE [LARGE SCALE GENOMIC DNA]</scope>
    <source>
        <strain evidence="3 4">JCM 10478</strain>
    </source>
</reference>
<dbReference type="STRING" id="1227496.C489_10229"/>
<feature type="compositionally biased region" description="Acidic residues" evidence="1">
    <location>
        <begin position="84"/>
        <end position="108"/>
    </location>
</feature>
<sequence length="120" mass="12303">MIGTYTIGKKAVMFGYKRYGIPGAVASGGAALAGYLIIRRALKSSTNDGNVDSAIDAGEIQSAVEEKGLGAVTSTETLDRAINEDEVSSPLDMDDVQSSAEEESDEFGDSTGGDGSSAES</sequence>
<dbReference type="PATRIC" id="fig|1227496.3.peg.2065"/>